<feature type="region of interest" description="Disordered" evidence="4">
    <location>
        <begin position="370"/>
        <end position="409"/>
    </location>
</feature>
<dbReference type="EMBL" id="CAVNYO010000136">
    <property type="protein sequence ID" value="CAK5267831.1"/>
    <property type="molecule type" value="Genomic_DNA"/>
</dbReference>
<accession>A0AAD2H261</accession>
<evidence type="ECO:0000259" key="5">
    <source>
        <dbReference type="PROSITE" id="PS51158"/>
    </source>
</evidence>
<evidence type="ECO:0000256" key="2">
    <source>
        <dbReference type="ARBA" id="ARBA00022679"/>
    </source>
</evidence>
<protein>
    <recommendedName>
        <fullName evidence="5">Alpha-type protein kinase domain-containing protein</fullName>
    </recommendedName>
</protein>
<dbReference type="InterPro" id="IPR004166">
    <property type="entry name" value="a-kinase_dom"/>
</dbReference>
<evidence type="ECO:0000256" key="1">
    <source>
        <dbReference type="ARBA" id="ARBA00022527"/>
    </source>
</evidence>
<keyword evidence="2" id="KW-0808">Transferase</keyword>
<dbReference type="Pfam" id="PF02816">
    <property type="entry name" value="Alpha_kinase"/>
    <property type="match status" value="1"/>
</dbReference>
<dbReference type="SUPFAM" id="SSF56112">
    <property type="entry name" value="Protein kinase-like (PK-like)"/>
    <property type="match status" value="1"/>
</dbReference>
<name>A0AAD2H261_9AGAR</name>
<proteinExistence type="predicted"/>
<evidence type="ECO:0000313" key="7">
    <source>
        <dbReference type="Proteomes" id="UP001295794"/>
    </source>
</evidence>
<feature type="domain" description="Alpha-type protein kinase" evidence="5">
    <location>
        <begin position="471"/>
        <end position="731"/>
    </location>
</feature>
<evidence type="ECO:0000313" key="6">
    <source>
        <dbReference type="EMBL" id="CAK5267831.1"/>
    </source>
</evidence>
<evidence type="ECO:0000256" key="4">
    <source>
        <dbReference type="SAM" id="MobiDB-lite"/>
    </source>
</evidence>
<dbReference type="InterPro" id="IPR011009">
    <property type="entry name" value="Kinase-like_dom_sf"/>
</dbReference>
<dbReference type="Proteomes" id="UP001295794">
    <property type="component" value="Unassembled WGS sequence"/>
</dbReference>
<dbReference type="SMART" id="SM00811">
    <property type="entry name" value="Alpha_kinase"/>
    <property type="match status" value="1"/>
</dbReference>
<dbReference type="GO" id="GO:0004674">
    <property type="term" value="F:protein serine/threonine kinase activity"/>
    <property type="evidence" value="ECO:0007669"/>
    <property type="project" value="UniProtKB-KW"/>
</dbReference>
<gene>
    <name evidence="6" type="ORF">MYCIT1_LOCUS10685</name>
</gene>
<comment type="caution">
    <text evidence="6">The sequence shown here is derived from an EMBL/GenBank/DDBJ whole genome shotgun (WGS) entry which is preliminary data.</text>
</comment>
<feature type="compositionally biased region" description="Polar residues" evidence="4">
    <location>
        <begin position="370"/>
        <end position="388"/>
    </location>
</feature>
<keyword evidence="1" id="KW-0723">Serine/threonine-protein kinase</keyword>
<sequence length="735" mass="81171">MPDHPCYRVGNQSSTSASRIVCKACHEHYRTKASSTIGAPTKVSLERERDSIRLQNIEGRIGDASRAGVIAAVPQVLESMGPPQFVPHRQGSASGPRLSLPKSSSSNMGRHQAGTEQYSSKGYSAAHQQYLPSRQRWAQMAYSGTPQEIATVKIGVRYEAPGKENGVSFGTISEGKNVHAKATAAEIIQLVIEVATAKLRAEIADQTKSMFTFDESRFVVREAETWINIHEELPDQPILYNRCLKKGRSRADQGKLVYSRPSKPFLYVLVINSKEWQRFLNFQEDHFDAVSQIESVSERSSHRPDPTVDAFLEAPVFRLTRSKTSTLSQKKASQSAVDSDRSQWSPAHTTGIQVMESSLQSLSARSSVQNGSILETSQKPATISSVGSGSKKRSAEDDNEPQRQRPRHDLDIHEIKTVEDVYHPVDLKRMAKALTLSGSVPASSREAAAHITETIEFFRVRSAPLSVVLESAKAFTCDIADKEVGSLSLKTFLPPLGVGTFKSAHSAYLTLASLSSTPLGAAPNQLVALKRMFTERHTLKRFSPVEEFQHTTSEANLLFWGTTLLNFTYSFIRDYISKHSLPPAELPIYAIRFVEVGVALVHDSAATGSSSKNTSSLLRSYLIEEMIETRKFVKFINNNSALPVASLDPELYPIAVFLCFTQHVQYEHTGKLVFLSDLQGSRGLLTDPQVMTSPTLKRGLFGGGNSGTFFEKFPEQHVCSGYCKFFGLNDLQSKD</sequence>
<reference evidence="6" key="1">
    <citation type="submission" date="2023-11" db="EMBL/GenBank/DDBJ databases">
        <authorList>
            <person name="De Vega J J."/>
            <person name="De Vega J J."/>
        </authorList>
    </citation>
    <scope>NUCLEOTIDE SEQUENCE</scope>
</reference>
<dbReference type="GO" id="GO:0005524">
    <property type="term" value="F:ATP binding"/>
    <property type="evidence" value="ECO:0007669"/>
    <property type="project" value="InterPro"/>
</dbReference>
<feature type="compositionally biased region" description="Polar residues" evidence="4">
    <location>
        <begin position="101"/>
        <end position="121"/>
    </location>
</feature>
<dbReference type="AlphaFoldDB" id="A0AAD2H261"/>
<keyword evidence="3" id="KW-0418">Kinase</keyword>
<evidence type="ECO:0000256" key="3">
    <source>
        <dbReference type="ARBA" id="ARBA00022777"/>
    </source>
</evidence>
<feature type="region of interest" description="Disordered" evidence="4">
    <location>
        <begin position="81"/>
        <end position="121"/>
    </location>
</feature>
<keyword evidence="7" id="KW-1185">Reference proteome</keyword>
<organism evidence="6 7">
    <name type="scientific">Mycena citricolor</name>
    <dbReference type="NCBI Taxonomy" id="2018698"/>
    <lineage>
        <taxon>Eukaryota</taxon>
        <taxon>Fungi</taxon>
        <taxon>Dikarya</taxon>
        <taxon>Basidiomycota</taxon>
        <taxon>Agaricomycotina</taxon>
        <taxon>Agaricomycetes</taxon>
        <taxon>Agaricomycetidae</taxon>
        <taxon>Agaricales</taxon>
        <taxon>Marasmiineae</taxon>
        <taxon>Mycenaceae</taxon>
        <taxon>Mycena</taxon>
    </lineage>
</organism>
<dbReference type="PROSITE" id="PS51158">
    <property type="entry name" value="ALPHA_KINASE"/>
    <property type="match status" value="1"/>
</dbReference>
<feature type="compositionally biased region" description="Basic and acidic residues" evidence="4">
    <location>
        <begin position="393"/>
        <end position="409"/>
    </location>
</feature>
<feature type="region of interest" description="Disordered" evidence="4">
    <location>
        <begin position="323"/>
        <end position="346"/>
    </location>
</feature>
<dbReference type="Gene3D" id="3.20.200.10">
    <property type="entry name" value="MHCK/EF2 kinase"/>
    <property type="match status" value="1"/>
</dbReference>